<dbReference type="AlphaFoldDB" id="A0A7C0U5I8"/>
<evidence type="ECO:0000259" key="1">
    <source>
        <dbReference type="Pfam" id="PF01909"/>
    </source>
</evidence>
<sequence length="88" mass="10004">MSSEHLSEIEKKALIEFRRRLEELFGGALMAVRLFGSKARGDFVEGSDVDVAVVVKGPLDRETVEKIYEVAFGINFAADYAFYLWDRK</sequence>
<dbReference type="Pfam" id="PF01909">
    <property type="entry name" value="NTP_transf_2"/>
    <property type="match status" value="1"/>
</dbReference>
<comment type="caution">
    <text evidence="2">The sequence shown here is derived from an EMBL/GenBank/DDBJ whole genome shotgun (WGS) entry which is preliminary data.</text>
</comment>
<dbReference type="PANTHER" id="PTHR33933">
    <property type="entry name" value="NUCLEOTIDYLTRANSFERASE"/>
    <property type="match status" value="1"/>
</dbReference>
<dbReference type="CDD" id="cd05403">
    <property type="entry name" value="NT_KNTase_like"/>
    <property type="match status" value="1"/>
</dbReference>
<accession>A0A7C0U5I8</accession>
<dbReference type="InterPro" id="IPR002934">
    <property type="entry name" value="Polymerase_NTP_transf_dom"/>
</dbReference>
<dbReference type="InterPro" id="IPR043519">
    <property type="entry name" value="NT_sf"/>
</dbReference>
<name>A0A7C0U5I8_9BACT</name>
<gene>
    <name evidence="2" type="ORF">ENF32_00535</name>
</gene>
<feature type="domain" description="Polymerase nucleotidyl transferase" evidence="1">
    <location>
        <begin position="15"/>
        <end position="66"/>
    </location>
</feature>
<reference evidence="2" key="1">
    <citation type="journal article" date="2020" name="mSystems">
        <title>Genome- and Community-Level Interaction Insights into Carbon Utilization and Element Cycling Functions of Hydrothermarchaeota in Hydrothermal Sediment.</title>
        <authorList>
            <person name="Zhou Z."/>
            <person name="Liu Y."/>
            <person name="Xu W."/>
            <person name="Pan J."/>
            <person name="Luo Z.H."/>
            <person name="Li M."/>
        </authorList>
    </citation>
    <scope>NUCLEOTIDE SEQUENCE [LARGE SCALE GENOMIC DNA]</scope>
    <source>
        <strain evidence="2">HyVt-115</strain>
    </source>
</reference>
<organism evidence="2">
    <name type="scientific">Thermosulfidibacter takaii</name>
    <dbReference type="NCBI Taxonomy" id="412593"/>
    <lineage>
        <taxon>Bacteria</taxon>
        <taxon>Pseudomonadati</taxon>
        <taxon>Thermosulfidibacterota</taxon>
        <taxon>Thermosulfidibacteria</taxon>
        <taxon>Thermosulfidibacterales</taxon>
        <taxon>Thermosulfidibacteraceae</taxon>
    </lineage>
</organism>
<dbReference type="InterPro" id="IPR052548">
    <property type="entry name" value="Type_VII_TA_antitoxin"/>
</dbReference>
<protein>
    <submittedName>
        <fullName evidence="2">Nucleotidyltransferase domain-containing protein</fullName>
    </submittedName>
</protein>
<dbReference type="PANTHER" id="PTHR33933:SF1">
    <property type="entry name" value="PROTEIN ADENYLYLTRANSFERASE MNTA-RELATED"/>
    <property type="match status" value="1"/>
</dbReference>
<proteinExistence type="predicted"/>
<dbReference type="GO" id="GO:0016779">
    <property type="term" value="F:nucleotidyltransferase activity"/>
    <property type="evidence" value="ECO:0007669"/>
    <property type="project" value="InterPro"/>
</dbReference>
<dbReference type="SUPFAM" id="SSF81301">
    <property type="entry name" value="Nucleotidyltransferase"/>
    <property type="match status" value="1"/>
</dbReference>
<dbReference type="Gene3D" id="3.30.460.10">
    <property type="entry name" value="Beta Polymerase, domain 2"/>
    <property type="match status" value="1"/>
</dbReference>
<evidence type="ECO:0000313" key="2">
    <source>
        <dbReference type="EMBL" id="HDD52544.1"/>
    </source>
</evidence>
<dbReference type="Proteomes" id="UP000885690">
    <property type="component" value="Unassembled WGS sequence"/>
</dbReference>
<dbReference type="EMBL" id="DQWS01000022">
    <property type="protein sequence ID" value="HDD52544.1"/>
    <property type="molecule type" value="Genomic_DNA"/>
</dbReference>